<organism evidence="1 2">
    <name type="scientific">Amycolatopsis azurea DSM 43854</name>
    <dbReference type="NCBI Taxonomy" id="1238180"/>
    <lineage>
        <taxon>Bacteria</taxon>
        <taxon>Bacillati</taxon>
        <taxon>Actinomycetota</taxon>
        <taxon>Actinomycetes</taxon>
        <taxon>Pseudonocardiales</taxon>
        <taxon>Pseudonocardiaceae</taxon>
        <taxon>Amycolatopsis</taxon>
    </lineage>
</organism>
<sequence>MIRTNAACDQSLTLRPVTSPGEARSTAWAATVIQTILDFTNTAQPMAHATADTATHHDDQHHFRTSANLLGELGACWRGERPAYQLHTTDRTSSPWWNHHPHNL</sequence>
<gene>
    <name evidence="1" type="ORF">B0293_28750</name>
</gene>
<reference evidence="1 2" key="1">
    <citation type="submission" date="2017-02" db="EMBL/GenBank/DDBJ databases">
        <title>Amycolatopsis azurea DSM 43854 draft genome.</title>
        <authorList>
            <person name="Mayilraj S."/>
        </authorList>
    </citation>
    <scope>NUCLEOTIDE SEQUENCE [LARGE SCALE GENOMIC DNA]</scope>
    <source>
        <strain evidence="1 2">DSM 43854</strain>
    </source>
</reference>
<dbReference type="Proteomes" id="UP000188551">
    <property type="component" value="Unassembled WGS sequence"/>
</dbReference>
<protein>
    <submittedName>
        <fullName evidence="1">Uncharacterized protein</fullName>
    </submittedName>
</protein>
<evidence type="ECO:0000313" key="2">
    <source>
        <dbReference type="Proteomes" id="UP000188551"/>
    </source>
</evidence>
<name>A0ABX3J5K5_9PSEU</name>
<evidence type="ECO:0000313" key="1">
    <source>
        <dbReference type="EMBL" id="OOC02968.1"/>
    </source>
</evidence>
<comment type="caution">
    <text evidence="1">The sequence shown here is derived from an EMBL/GenBank/DDBJ whole genome shotgun (WGS) entry which is preliminary data.</text>
</comment>
<keyword evidence="2" id="KW-1185">Reference proteome</keyword>
<accession>A0ABX3J5K5</accession>
<dbReference type="EMBL" id="MUXN01000023">
    <property type="protein sequence ID" value="OOC02968.1"/>
    <property type="molecule type" value="Genomic_DNA"/>
</dbReference>
<proteinExistence type="predicted"/>